<keyword evidence="3 6" id="KW-0812">Transmembrane</keyword>
<evidence type="ECO:0000256" key="2">
    <source>
        <dbReference type="ARBA" id="ARBA00022475"/>
    </source>
</evidence>
<dbReference type="KEGG" id="dej:AWY79_11400"/>
<dbReference type="OrthoDB" id="9779114at2"/>
<reference evidence="8 10" key="1">
    <citation type="journal article" date="2016" name="Front. Microbiol.">
        <title>Genome Sequence of the Piezophilic, Mesophilic Sulfate-Reducing Bacterium Desulfovibrio indicus J2T.</title>
        <authorList>
            <person name="Cao J."/>
            <person name="Maignien L."/>
            <person name="Shao Z."/>
            <person name="Alain K."/>
            <person name="Jebbar M."/>
        </authorList>
    </citation>
    <scope>NUCLEOTIDE SEQUENCE [LARGE SCALE GENOMIC DNA]</scope>
    <source>
        <strain evidence="8 10">J2</strain>
    </source>
</reference>
<evidence type="ECO:0000256" key="3">
    <source>
        <dbReference type="ARBA" id="ARBA00022692"/>
    </source>
</evidence>
<proteinExistence type="inferred from homology"/>
<organism evidence="9 11">
    <name type="scientific">Pseudodesulfovibrio indicus</name>
    <dbReference type="NCBI Taxonomy" id="1716143"/>
    <lineage>
        <taxon>Bacteria</taxon>
        <taxon>Pseudomonadati</taxon>
        <taxon>Thermodesulfobacteriota</taxon>
        <taxon>Desulfovibrionia</taxon>
        <taxon>Desulfovibrionales</taxon>
        <taxon>Desulfovibrionaceae</taxon>
    </lineage>
</organism>
<evidence type="ECO:0000259" key="7">
    <source>
        <dbReference type="Pfam" id="PF09335"/>
    </source>
</evidence>
<evidence type="ECO:0000313" key="10">
    <source>
        <dbReference type="Proteomes" id="UP000055611"/>
    </source>
</evidence>
<dbReference type="Proteomes" id="UP000055611">
    <property type="component" value="Chromosome"/>
</dbReference>
<evidence type="ECO:0000256" key="1">
    <source>
        <dbReference type="ARBA" id="ARBA00004651"/>
    </source>
</evidence>
<evidence type="ECO:0000256" key="6">
    <source>
        <dbReference type="RuleBase" id="RU366058"/>
    </source>
</evidence>
<keyword evidence="4 6" id="KW-1133">Transmembrane helix</keyword>
<dbReference type="InterPro" id="IPR032816">
    <property type="entry name" value="VTT_dom"/>
</dbReference>
<gene>
    <name evidence="8" type="ORF">AWY79_11400</name>
    <name evidence="9" type="ORF">EDC59_10616</name>
</gene>
<dbReference type="InterPro" id="IPR015414">
    <property type="entry name" value="TMEM64"/>
</dbReference>
<name>A0A126QPK1_9BACT</name>
<dbReference type="Pfam" id="PF09335">
    <property type="entry name" value="VTT_dom"/>
    <property type="match status" value="1"/>
</dbReference>
<dbReference type="GO" id="GO:0005886">
    <property type="term" value="C:plasma membrane"/>
    <property type="evidence" value="ECO:0007669"/>
    <property type="project" value="UniProtKB-SubCell"/>
</dbReference>
<comment type="subcellular location">
    <subcellularLocation>
        <location evidence="1 6">Cell membrane</location>
        <topology evidence="1 6">Multi-pass membrane protein</topology>
    </subcellularLocation>
</comment>
<dbReference type="AlphaFoldDB" id="A0A126QPK1"/>
<accession>A0A126QPK1</accession>
<feature type="transmembrane region" description="Helical" evidence="6">
    <location>
        <begin position="9"/>
        <end position="31"/>
    </location>
</feature>
<evidence type="ECO:0000313" key="9">
    <source>
        <dbReference type="EMBL" id="TDT88204.1"/>
    </source>
</evidence>
<protein>
    <recommendedName>
        <fullName evidence="6">TVP38/TMEM64 family membrane protein</fullName>
    </recommendedName>
</protein>
<feature type="transmembrane region" description="Helical" evidence="6">
    <location>
        <begin position="82"/>
        <end position="107"/>
    </location>
</feature>
<dbReference type="EMBL" id="CP014206">
    <property type="protein sequence ID" value="AMK11677.1"/>
    <property type="molecule type" value="Genomic_DNA"/>
</dbReference>
<evidence type="ECO:0000256" key="5">
    <source>
        <dbReference type="ARBA" id="ARBA00023136"/>
    </source>
</evidence>
<sequence>MSRGTIKKLLVVAFIAGFVAAYFLFDLGRFFSLDYLKASRDGFLSLYDRHPVLVLGSYFLLYVAVTALALPAATVVTLAGGALFGLWVGVVVVSFASTLGAALAFLISRYLLRDWVQRRFGDRLTRVNRGIAEEGAFYLFTLRLVPIFPFFVINTVIGLTPMRLSTYTWVSQLGMFPATVVYVNAGKELGRLDSLSGLLSPSLIAAFTLLGLFPLAARKALGWYRQRRRNG</sequence>
<feature type="transmembrane region" description="Helical" evidence="6">
    <location>
        <begin position="136"/>
        <end position="159"/>
    </location>
</feature>
<dbReference type="PANTHER" id="PTHR12677:SF59">
    <property type="entry name" value="GOLGI APPARATUS MEMBRANE PROTEIN TVP38-RELATED"/>
    <property type="match status" value="1"/>
</dbReference>
<feature type="transmembrane region" description="Helical" evidence="6">
    <location>
        <begin position="197"/>
        <end position="217"/>
    </location>
</feature>
<reference evidence="9 11" key="2">
    <citation type="submission" date="2019-03" db="EMBL/GenBank/DDBJ databases">
        <title>Genomic Encyclopedia of Type Strains, Phase IV (KMG-IV): sequencing the most valuable type-strain genomes for metagenomic binning, comparative biology and taxonomic classification.</title>
        <authorList>
            <person name="Goeker M."/>
        </authorList>
    </citation>
    <scope>NUCLEOTIDE SEQUENCE [LARGE SCALE GENOMIC DNA]</scope>
    <source>
        <strain evidence="9 11">DSM 101483</strain>
    </source>
</reference>
<evidence type="ECO:0000313" key="11">
    <source>
        <dbReference type="Proteomes" id="UP000295506"/>
    </source>
</evidence>
<dbReference type="PANTHER" id="PTHR12677">
    <property type="entry name" value="GOLGI APPARATUS MEMBRANE PROTEIN TVP38-RELATED"/>
    <property type="match status" value="1"/>
</dbReference>
<evidence type="ECO:0000313" key="8">
    <source>
        <dbReference type="EMBL" id="AMK11677.1"/>
    </source>
</evidence>
<feature type="transmembrane region" description="Helical" evidence="6">
    <location>
        <begin position="51"/>
        <end position="70"/>
    </location>
</feature>
<dbReference type="RefSeq" id="WP_066803832.1">
    <property type="nucleotide sequence ID" value="NZ_CP014206.1"/>
</dbReference>
<dbReference type="Proteomes" id="UP000295506">
    <property type="component" value="Unassembled WGS sequence"/>
</dbReference>
<feature type="domain" description="VTT" evidence="7">
    <location>
        <begin position="73"/>
        <end position="187"/>
    </location>
</feature>
<keyword evidence="5 6" id="KW-0472">Membrane</keyword>
<comment type="similarity">
    <text evidence="6">Belongs to the TVP38/TMEM64 family.</text>
</comment>
<keyword evidence="10" id="KW-1185">Reference proteome</keyword>
<evidence type="ECO:0000256" key="4">
    <source>
        <dbReference type="ARBA" id="ARBA00022989"/>
    </source>
</evidence>
<keyword evidence="2 6" id="KW-1003">Cell membrane</keyword>
<dbReference type="EMBL" id="SOBK01000006">
    <property type="protein sequence ID" value="TDT88204.1"/>
    <property type="molecule type" value="Genomic_DNA"/>
</dbReference>